<feature type="signal peptide" evidence="1">
    <location>
        <begin position="1"/>
        <end position="18"/>
    </location>
</feature>
<evidence type="ECO:0000313" key="2">
    <source>
        <dbReference type="EMBL" id="CCX07884.1"/>
    </source>
</evidence>
<proteinExistence type="predicted"/>
<dbReference type="OrthoDB" id="5150738at2759"/>
<organism evidence="2 3">
    <name type="scientific">Pyronema omphalodes (strain CBS 100304)</name>
    <name type="common">Pyronema confluens</name>
    <dbReference type="NCBI Taxonomy" id="1076935"/>
    <lineage>
        <taxon>Eukaryota</taxon>
        <taxon>Fungi</taxon>
        <taxon>Dikarya</taxon>
        <taxon>Ascomycota</taxon>
        <taxon>Pezizomycotina</taxon>
        <taxon>Pezizomycetes</taxon>
        <taxon>Pezizales</taxon>
        <taxon>Pyronemataceae</taxon>
        <taxon>Pyronema</taxon>
    </lineage>
</organism>
<accession>U4L041</accession>
<sequence>MQITSLFLIIISATAAVSQTLIKVGPNDDSPDMTYYDTVDLTGVTLYGKAKYRNQLSSQLFHKKYEKFCLELPVRIQNAVSSYRVTNGCCSFYDDKNCESHLFTADTRQHWRLGKKHDKQIKSLRCNYAGCKESGSPKPAHKSKTYGK</sequence>
<name>U4L041_PYROM</name>
<evidence type="ECO:0000313" key="3">
    <source>
        <dbReference type="Proteomes" id="UP000018144"/>
    </source>
</evidence>
<gene>
    <name evidence="2" type="ORF">PCON_07473</name>
</gene>
<feature type="chain" id="PRO_5004651201" evidence="1">
    <location>
        <begin position="19"/>
        <end position="148"/>
    </location>
</feature>
<reference evidence="2 3" key="1">
    <citation type="journal article" date="2013" name="PLoS Genet.">
        <title>The genome and development-dependent transcriptomes of Pyronema confluens: a window into fungal evolution.</title>
        <authorList>
            <person name="Traeger S."/>
            <person name="Altegoer F."/>
            <person name="Freitag M."/>
            <person name="Gabaldon T."/>
            <person name="Kempken F."/>
            <person name="Kumar A."/>
            <person name="Marcet-Houben M."/>
            <person name="Poggeler S."/>
            <person name="Stajich J.E."/>
            <person name="Nowrousian M."/>
        </authorList>
    </citation>
    <scope>NUCLEOTIDE SEQUENCE [LARGE SCALE GENOMIC DNA]</scope>
    <source>
        <strain evidence="3">CBS 100304</strain>
        <tissue evidence="2">Vegetative mycelium</tissue>
    </source>
</reference>
<dbReference type="AlphaFoldDB" id="U4L041"/>
<dbReference type="Proteomes" id="UP000018144">
    <property type="component" value="Unassembled WGS sequence"/>
</dbReference>
<keyword evidence="3" id="KW-1185">Reference proteome</keyword>
<evidence type="ECO:0000256" key="1">
    <source>
        <dbReference type="SAM" id="SignalP"/>
    </source>
</evidence>
<protein>
    <submittedName>
        <fullName evidence="2">Uncharacterized protein</fullName>
    </submittedName>
</protein>
<dbReference type="EMBL" id="HF935378">
    <property type="protein sequence ID" value="CCX07884.1"/>
    <property type="molecule type" value="Genomic_DNA"/>
</dbReference>
<keyword evidence="1" id="KW-0732">Signal</keyword>